<feature type="transmembrane region" description="Helical" evidence="1">
    <location>
        <begin position="176"/>
        <end position="200"/>
    </location>
</feature>
<keyword evidence="1" id="KW-0472">Membrane</keyword>
<keyword evidence="1" id="KW-1133">Transmembrane helix</keyword>
<name>A0ABY7E527_MYAAR</name>
<dbReference type="Proteomes" id="UP001164746">
    <property type="component" value="Chromosome 5"/>
</dbReference>
<keyword evidence="5" id="KW-1185">Reference proteome</keyword>
<evidence type="ECO:0000256" key="2">
    <source>
        <dbReference type="SAM" id="SignalP"/>
    </source>
</evidence>
<gene>
    <name evidence="3" type="ORF">MAR_020487</name>
    <name evidence="4" type="ORF">MAR_020491</name>
</gene>
<organism evidence="3 5">
    <name type="scientific">Mya arenaria</name>
    <name type="common">Soft-shell clam</name>
    <dbReference type="NCBI Taxonomy" id="6604"/>
    <lineage>
        <taxon>Eukaryota</taxon>
        <taxon>Metazoa</taxon>
        <taxon>Spiralia</taxon>
        <taxon>Lophotrochozoa</taxon>
        <taxon>Mollusca</taxon>
        <taxon>Bivalvia</taxon>
        <taxon>Autobranchia</taxon>
        <taxon>Heteroconchia</taxon>
        <taxon>Euheterodonta</taxon>
        <taxon>Imparidentia</taxon>
        <taxon>Neoheterodontei</taxon>
        <taxon>Myida</taxon>
        <taxon>Myoidea</taxon>
        <taxon>Myidae</taxon>
        <taxon>Mya</taxon>
    </lineage>
</organism>
<evidence type="ECO:0000313" key="3">
    <source>
        <dbReference type="EMBL" id="WAR05118.1"/>
    </source>
</evidence>
<protein>
    <submittedName>
        <fullName evidence="3">Uncharacterized protein</fullName>
    </submittedName>
</protein>
<evidence type="ECO:0000313" key="4">
    <source>
        <dbReference type="EMBL" id="WAR05122.1"/>
    </source>
</evidence>
<dbReference type="EMBL" id="CP111016">
    <property type="protein sequence ID" value="WAR05122.1"/>
    <property type="molecule type" value="Genomic_DNA"/>
</dbReference>
<feature type="signal peptide" evidence="2">
    <location>
        <begin position="1"/>
        <end position="18"/>
    </location>
</feature>
<keyword evidence="2" id="KW-0732">Signal</keyword>
<feature type="chain" id="PRO_5045034250" evidence="2">
    <location>
        <begin position="19"/>
        <end position="241"/>
    </location>
</feature>
<reference evidence="3" key="1">
    <citation type="submission" date="2022-11" db="EMBL/GenBank/DDBJ databases">
        <title>Centuries of genome instability and evolution in soft-shell clam transmissible cancer (bioRxiv).</title>
        <authorList>
            <person name="Hart S.F.M."/>
            <person name="Yonemitsu M.A."/>
            <person name="Giersch R.M."/>
            <person name="Beal B.F."/>
            <person name="Arriagada G."/>
            <person name="Davis B.W."/>
            <person name="Ostrander E.A."/>
            <person name="Goff S.P."/>
            <person name="Metzger M.J."/>
        </authorList>
    </citation>
    <scope>NUCLEOTIDE SEQUENCE</scope>
    <source>
        <strain evidence="3">MELC-2E11</strain>
        <tissue evidence="3">Siphon/mantle</tissue>
    </source>
</reference>
<sequence length="241" mass="26438">MQKMSVLVLCLLWSSVVGNHYNDKDVCSEAFNSLMCEGKGVGHYTFSNRDAGRVVLMTGFEAGSVIDVVNMPSLSTIQSKGAFLACEDIVGNRALTIIQPDRKLLTCPPGDELSTHASATHTTRLPRMDNDVEEIPISDDVTALPVPILTYATTTYSTPPLTTYHEEISISARYPILSIILPIMTALLFVLLAFVCVCMCRGRCQRRNGGSIELREVVISQPLRSISEDSSIVEYSRAKCE</sequence>
<keyword evidence="1" id="KW-0812">Transmembrane</keyword>
<accession>A0ABY7E527</accession>
<evidence type="ECO:0000256" key="1">
    <source>
        <dbReference type="SAM" id="Phobius"/>
    </source>
</evidence>
<evidence type="ECO:0000313" key="5">
    <source>
        <dbReference type="Proteomes" id="UP001164746"/>
    </source>
</evidence>
<dbReference type="EMBL" id="CP111016">
    <property type="protein sequence ID" value="WAR05118.1"/>
    <property type="molecule type" value="Genomic_DNA"/>
</dbReference>
<proteinExistence type="predicted"/>